<dbReference type="Pfam" id="PF00528">
    <property type="entry name" value="BPD_transp_1"/>
    <property type="match status" value="1"/>
</dbReference>
<keyword evidence="2 7" id="KW-0813">Transport</keyword>
<dbReference type="CDD" id="cd06261">
    <property type="entry name" value="TM_PBP2"/>
    <property type="match status" value="1"/>
</dbReference>
<dbReference type="PROSITE" id="PS50928">
    <property type="entry name" value="ABC_TM1"/>
    <property type="match status" value="1"/>
</dbReference>
<evidence type="ECO:0000313" key="10">
    <source>
        <dbReference type="Proteomes" id="UP000245845"/>
    </source>
</evidence>
<dbReference type="InterPro" id="IPR000515">
    <property type="entry name" value="MetI-like"/>
</dbReference>
<comment type="subcellular location">
    <subcellularLocation>
        <location evidence="1 7">Cell membrane</location>
        <topology evidence="1 7">Multi-pass membrane protein</topology>
    </subcellularLocation>
</comment>
<name>A0A2Y9C555_9FIRM</name>
<feature type="transmembrane region" description="Helical" evidence="7">
    <location>
        <begin position="154"/>
        <end position="180"/>
    </location>
</feature>
<evidence type="ECO:0000313" key="9">
    <source>
        <dbReference type="EMBL" id="PWJ29943.1"/>
    </source>
</evidence>
<feature type="transmembrane region" description="Helical" evidence="7">
    <location>
        <begin position="7"/>
        <end position="33"/>
    </location>
</feature>
<dbReference type="GO" id="GO:0055085">
    <property type="term" value="P:transmembrane transport"/>
    <property type="evidence" value="ECO:0007669"/>
    <property type="project" value="InterPro"/>
</dbReference>
<comment type="similarity">
    <text evidence="7">Belongs to the binding-protein-dependent transport system permease family.</text>
</comment>
<feature type="domain" description="ABC transmembrane type-1" evidence="8">
    <location>
        <begin position="67"/>
        <end position="280"/>
    </location>
</feature>
<organism evidence="9 10">
    <name type="scientific">Faecalicatena orotica</name>
    <dbReference type="NCBI Taxonomy" id="1544"/>
    <lineage>
        <taxon>Bacteria</taxon>
        <taxon>Bacillati</taxon>
        <taxon>Bacillota</taxon>
        <taxon>Clostridia</taxon>
        <taxon>Lachnospirales</taxon>
        <taxon>Lachnospiraceae</taxon>
        <taxon>Faecalicatena</taxon>
    </lineage>
</organism>
<dbReference type="InterPro" id="IPR051393">
    <property type="entry name" value="ABC_transporter_permease"/>
</dbReference>
<comment type="caution">
    <text evidence="9">The sequence shown here is derived from an EMBL/GenBank/DDBJ whole genome shotgun (WGS) entry which is preliminary data.</text>
</comment>
<accession>A0A2Y9C555</accession>
<dbReference type="SUPFAM" id="SSF161098">
    <property type="entry name" value="MetI-like"/>
    <property type="match status" value="1"/>
</dbReference>
<evidence type="ECO:0000256" key="3">
    <source>
        <dbReference type="ARBA" id="ARBA00022475"/>
    </source>
</evidence>
<evidence type="ECO:0000256" key="5">
    <source>
        <dbReference type="ARBA" id="ARBA00022989"/>
    </source>
</evidence>
<keyword evidence="4 7" id="KW-0812">Transmembrane</keyword>
<gene>
    <name evidence="9" type="ORF">A8806_105246</name>
</gene>
<evidence type="ECO:0000256" key="1">
    <source>
        <dbReference type="ARBA" id="ARBA00004651"/>
    </source>
</evidence>
<feature type="transmembrane region" description="Helical" evidence="7">
    <location>
        <begin position="265"/>
        <end position="285"/>
    </location>
</feature>
<dbReference type="InterPro" id="IPR035906">
    <property type="entry name" value="MetI-like_sf"/>
</dbReference>
<keyword evidence="5 7" id="KW-1133">Transmembrane helix</keyword>
<evidence type="ECO:0000256" key="2">
    <source>
        <dbReference type="ARBA" id="ARBA00022448"/>
    </source>
</evidence>
<dbReference type="OrthoDB" id="367897at2"/>
<evidence type="ECO:0000256" key="4">
    <source>
        <dbReference type="ARBA" id="ARBA00022692"/>
    </source>
</evidence>
<feature type="transmembrane region" description="Helical" evidence="7">
    <location>
        <begin position="71"/>
        <end position="92"/>
    </location>
</feature>
<dbReference type="EMBL" id="QGDL01000005">
    <property type="protein sequence ID" value="PWJ29943.1"/>
    <property type="molecule type" value="Genomic_DNA"/>
</dbReference>
<dbReference type="PANTHER" id="PTHR30193:SF37">
    <property type="entry name" value="INNER MEMBRANE ABC TRANSPORTER PERMEASE PROTEIN YCJO"/>
    <property type="match status" value="1"/>
</dbReference>
<evidence type="ECO:0000256" key="6">
    <source>
        <dbReference type="ARBA" id="ARBA00023136"/>
    </source>
</evidence>
<keyword evidence="6 7" id="KW-0472">Membrane</keyword>
<proteinExistence type="inferred from homology"/>
<keyword evidence="3" id="KW-1003">Cell membrane</keyword>
<sequence>MKKSKLYPWYFAAGAILIYTALCVIPGIIGIGYSFTDWSAYSKEVHFVGLENFRKVFSADTNYFKYITNTLLFTVVTTVAKTGLGLLFALVLSKNIKLKNFHRGVMYMPSVLSILIIGLVFTSILNPKMGILNEGLRAIGLDSLTQQWLTNPKIAFWSVMAVDIWRGTGYIMTMLIVGILAIPQDYYEAASIDGANGWNKFVHITLPMLRQTMAVTIVLNVLYGLKVFDMVYALTNGGPGHTTEVMYTAVFKQFSQGLYAEGTTISSIMFVFMIVVGFFMIKILTKDEVEE</sequence>
<evidence type="ECO:0000259" key="8">
    <source>
        <dbReference type="PROSITE" id="PS50928"/>
    </source>
</evidence>
<keyword evidence="10" id="KW-1185">Reference proteome</keyword>
<feature type="transmembrane region" description="Helical" evidence="7">
    <location>
        <begin position="104"/>
        <end position="125"/>
    </location>
</feature>
<protein>
    <submittedName>
        <fullName evidence="9">Carbohydrate ABC transporter membrane protein 1 (CUT1 family)</fullName>
    </submittedName>
</protein>
<dbReference type="RefSeq" id="WP_109731071.1">
    <property type="nucleotide sequence ID" value="NZ_BAAACK010000018.1"/>
</dbReference>
<dbReference type="Proteomes" id="UP000245845">
    <property type="component" value="Unassembled WGS sequence"/>
</dbReference>
<dbReference type="GO" id="GO:0005886">
    <property type="term" value="C:plasma membrane"/>
    <property type="evidence" value="ECO:0007669"/>
    <property type="project" value="UniProtKB-SubCell"/>
</dbReference>
<dbReference type="Gene3D" id="1.10.3720.10">
    <property type="entry name" value="MetI-like"/>
    <property type="match status" value="1"/>
</dbReference>
<dbReference type="AlphaFoldDB" id="A0A2Y9C555"/>
<reference evidence="9 10" key="1">
    <citation type="submission" date="2018-05" db="EMBL/GenBank/DDBJ databases">
        <title>The Hungate 1000. A catalogue of reference genomes from the rumen microbiome.</title>
        <authorList>
            <person name="Kelly W."/>
        </authorList>
    </citation>
    <scope>NUCLEOTIDE SEQUENCE [LARGE SCALE GENOMIC DNA]</scope>
    <source>
        <strain evidence="9 10">NLAE-zl-C242</strain>
    </source>
</reference>
<evidence type="ECO:0000256" key="7">
    <source>
        <dbReference type="RuleBase" id="RU363032"/>
    </source>
</evidence>
<dbReference type="PANTHER" id="PTHR30193">
    <property type="entry name" value="ABC TRANSPORTER PERMEASE PROTEIN"/>
    <property type="match status" value="1"/>
</dbReference>